<feature type="binding site" evidence="2">
    <location>
        <position position="58"/>
    </location>
    <ligand>
        <name>Zn(2+)</name>
        <dbReference type="ChEBI" id="CHEBI:29105"/>
    </ligand>
</feature>
<dbReference type="RefSeq" id="WP_338598149.1">
    <property type="nucleotide sequence ID" value="NZ_CP146016.1"/>
</dbReference>
<feature type="binding site" evidence="2">
    <location>
        <position position="55"/>
    </location>
    <ligand>
        <name>Zn(2+)</name>
        <dbReference type="ChEBI" id="CHEBI:29105"/>
    </ligand>
</feature>
<evidence type="ECO:0000256" key="2">
    <source>
        <dbReference type="PIRSR" id="PIRSR601765-2"/>
    </source>
</evidence>
<dbReference type="GO" id="GO:0004089">
    <property type="term" value="F:carbonate dehydratase activity"/>
    <property type="evidence" value="ECO:0007669"/>
    <property type="project" value="InterPro"/>
</dbReference>
<protein>
    <submittedName>
        <fullName evidence="3">Carbonic anhydrase</fullName>
    </submittedName>
</protein>
<reference evidence="3 4" key="1">
    <citation type="submission" date="2024-02" db="EMBL/GenBank/DDBJ databases">
        <title>STSV induces naive adaptation in Sulfolobus.</title>
        <authorList>
            <person name="Xiang X."/>
            <person name="Song M."/>
        </authorList>
    </citation>
    <scope>NUCLEOTIDE SEQUENCE [LARGE SCALE GENOMIC DNA]</scope>
    <source>
        <strain evidence="3 4">RT2</strain>
    </source>
</reference>
<dbReference type="InterPro" id="IPR036874">
    <property type="entry name" value="Carbonic_anhydrase_sf"/>
</dbReference>
<sequence>MRLIISCMDRRLNSYIRKNYPNAVVIRNAGANVNSLINTLEKYKNNVDEVVLLPHTDCGAMKVVFSSLKEGKKLTSIVEESLVNQFSSKRFDSLSDLERLNLEIQSERLIRIFGNKVKAELIDVNKIDVPPTKDPYMVYLTKPSPPVELGSNVYVISADDKDIWDSLDIAIYGMRISRVVVNDPKLAEKVKSIYPSVTTSTSF</sequence>
<gene>
    <name evidence="3" type="ORF">V6M85_06655</name>
</gene>
<dbReference type="GO" id="GO:0008270">
    <property type="term" value="F:zinc ion binding"/>
    <property type="evidence" value="ECO:0007669"/>
    <property type="project" value="InterPro"/>
</dbReference>
<keyword evidence="2" id="KW-0862">Zinc</keyword>
<proteinExistence type="inferred from homology"/>
<dbReference type="InterPro" id="IPR001765">
    <property type="entry name" value="Carbonic_anhydrase"/>
</dbReference>
<dbReference type="Pfam" id="PF00484">
    <property type="entry name" value="Pro_CA"/>
    <property type="match status" value="1"/>
</dbReference>
<dbReference type="EMBL" id="CP146016">
    <property type="protein sequence ID" value="WWQ59192.1"/>
    <property type="molecule type" value="Genomic_DNA"/>
</dbReference>
<accession>A0AAX4KX22</accession>
<dbReference type="SUPFAM" id="SSF53056">
    <property type="entry name" value="beta-carbonic anhydrase, cab"/>
    <property type="match status" value="1"/>
</dbReference>
<evidence type="ECO:0000313" key="4">
    <source>
        <dbReference type="Proteomes" id="UP001432202"/>
    </source>
</evidence>
<name>A0AAX4KX22_9CREN</name>
<comment type="cofactor">
    <cofactor evidence="2">
        <name>Zn(2+)</name>
        <dbReference type="ChEBI" id="CHEBI:29105"/>
    </cofactor>
    <text evidence="2">Binds 1 zinc ion per subunit.</text>
</comment>
<evidence type="ECO:0000313" key="3">
    <source>
        <dbReference type="EMBL" id="WWQ59192.1"/>
    </source>
</evidence>
<dbReference type="Gene3D" id="3.40.1050.10">
    <property type="entry name" value="Carbonic anhydrase"/>
    <property type="match status" value="1"/>
</dbReference>
<keyword evidence="4" id="KW-1185">Reference proteome</keyword>
<dbReference type="GeneID" id="89336433"/>
<dbReference type="AlphaFoldDB" id="A0AAX4KX22"/>
<evidence type="ECO:0000256" key="1">
    <source>
        <dbReference type="ARBA" id="ARBA00006217"/>
    </source>
</evidence>
<dbReference type="Proteomes" id="UP001432202">
    <property type="component" value="Chromosome"/>
</dbReference>
<feature type="binding site" evidence="2">
    <location>
        <position position="7"/>
    </location>
    <ligand>
        <name>Zn(2+)</name>
        <dbReference type="ChEBI" id="CHEBI:29105"/>
    </ligand>
</feature>
<keyword evidence="2" id="KW-0479">Metal-binding</keyword>
<organism evidence="3 4">
    <name type="scientific">Sulfolobus tengchongensis</name>
    <dbReference type="NCBI Taxonomy" id="207809"/>
    <lineage>
        <taxon>Archaea</taxon>
        <taxon>Thermoproteota</taxon>
        <taxon>Thermoprotei</taxon>
        <taxon>Sulfolobales</taxon>
        <taxon>Sulfolobaceae</taxon>
        <taxon>Sulfolobus</taxon>
    </lineage>
</organism>
<comment type="similarity">
    <text evidence="1">Belongs to the beta-class carbonic anhydrase family.</text>
</comment>